<dbReference type="InterPro" id="IPR015424">
    <property type="entry name" value="PyrdxlP-dep_Trfase"/>
</dbReference>
<dbReference type="SUPFAM" id="SSF53383">
    <property type="entry name" value="PLP-dependent transferases"/>
    <property type="match status" value="1"/>
</dbReference>
<sequence>MACSLLVDQPEHLEQLILADFVSRGAYDRHLRRMRTKYRRRREQLVTVLAKHAPHVHVSGIAAGLHAVVELPPDTEKVALRAAKRQGLALDGLSGYRHPDSAMPRRDGLVIGYGTPSDHAFTAAMESLCAAVAFSS</sequence>
<dbReference type="PANTHER" id="PTHR46577:SF1">
    <property type="entry name" value="HTH-TYPE TRANSCRIPTIONAL REGULATORY PROTEIN GABR"/>
    <property type="match status" value="1"/>
</dbReference>
<dbReference type="RefSeq" id="WP_310911085.1">
    <property type="nucleotide sequence ID" value="NZ_JAVLVT010000001.1"/>
</dbReference>
<organism evidence="1 2">
    <name type="scientific">Lipingzhangella rawalii</name>
    <dbReference type="NCBI Taxonomy" id="2055835"/>
    <lineage>
        <taxon>Bacteria</taxon>
        <taxon>Bacillati</taxon>
        <taxon>Actinomycetota</taxon>
        <taxon>Actinomycetes</taxon>
        <taxon>Streptosporangiales</taxon>
        <taxon>Nocardiopsidaceae</taxon>
        <taxon>Lipingzhangella</taxon>
    </lineage>
</organism>
<evidence type="ECO:0008006" key="3">
    <source>
        <dbReference type="Google" id="ProtNLM"/>
    </source>
</evidence>
<accession>A0ABU2H2V1</accession>
<dbReference type="InterPro" id="IPR051446">
    <property type="entry name" value="HTH_trans_reg/aminotransferase"/>
</dbReference>
<name>A0ABU2H2V1_9ACTN</name>
<evidence type="ECO:0000313" key="2">
    <source>
        <dbReference type="Proteomes" id="UP001250214"/>
    </source>
</evidence>
<gene>
    <name evidence="1" type="ORF">RIF23_04890</name>
</gene>
<dbReference type="Gene3D" id="3.40.640.10">
    <property type="entry name" value="Type I PLP-dependent aspartate aminotransferase-like (Major domain)"/>
    <property type="match status" value="1"/>
</dbReference>
<proteinExistence type="predicted"/>
<dbReference type="Proteomes" id="UP001250214">
    <property type="component" value="Unassembled WGS sequence"/>
</dbReference>
<keyword evidence="2" id="KW-1185">Reference proteome</keyword>
<comment type="caution">
    <text evidence="1">The sequence shown here is derived from an EMBL/GenBank/DDBJ whole genome shotgun (WGS) entry which is preliminary data.</text>
</comment>
<reference evidence="2" key="1">
    <citation type="submission" date="2023-07" db="EMBL/GenBank/DDBJ databases">
        <title>Novel species in the genus Lipingzhangella isolated from Sambhar Salt Lake.</title>
        <authorList>
            <person name="Jiya N."/>
            <person name="Kajale S."/>
            <person name="Sharma A."/>
        </authorList>
    </citation>
    <scope>NUCLEOTIDE SEQUENCE [LARGE SCALE GENOMIC DNA]</scope>
    <source>
        <strain evidence="2">LS1_29</strain>
    </source>
</reference>
<dbReference type="InterPro" id="IPR015421">
    <property type="entry name" value="PyrdxlP-dep_Trfase_major"/>
</dbReference>
<protein>
    <recommendedName>
        <fullName evidence="3">HTH-type transcriptional regulatory protein GabR</fullName>
    </recommendedName>
</protein>
<dbReference type="EMBL" id="JAVLVT010000001">
    <property type="protein sequence ID" value="MDS1269626.1"/>
    <property type="molecule type" value="Genomic_DNA"/>
</dbReference>
<dbReference type="PANTHER" id="PTHR46577">
    <property type="entry name" value="HTH-TYPE TRANSCRIPTIONAL REGULATORY PROTEIN GABR"/>
    <property type="match status" value="1"/>
</dbReference>
<evidence type="ECO:0000313" key="1">
    <source>
        <dbReference type="EMBL" id="MDS1269626.1"/>
    </source>
</evidence>